<dbReference type="AlphaFoldDB" id="A0AAP0LIN2"/>
<proteinExistence type="predicted"/>
<evidence type="ECO:0008006" key="5">
    <source>
        <dbReference type="Google" id="ProtNLM"/>
    </source>
</evidence>
<dbReference type="GO" id="GO:0009451">
    <property type="term" value="P:RNA modification"/>
    <property type="evidence" value="ECO:0007669"/>
    <property type="project" value="InterPro"/>
</dbReference>
<evidence type="ECO:0000313" key="3">
    <source>
        <dbReference type="EMBL" id="KAK9170310.1"/>
    </source>
</evidence>
<feature type="repeat" description="PPR" evidence="2">
    <location>
        <begin position="260"/>
        <end position="294"/>
    </location>
</feature>
<sequence length="326" mass="36223">MSPKDNVTSLCLHLKESKLFNTIPLYASLIETCSSTKDLKKLQQTHAQVVSLGIYHHDFIRSKLVSAYASCLRIHEAIHIFSRTNRQPTFLYNCLIRAYASLDLHRTSLRLFRQMMGAHKSPDSHTFPSLLKSIGHLSSLNLARQVHGFVVVMGDAGDLCVGNALVTAYAKCGCLGTARKVFDEMPDKNVVTWSSMMSGYAMHGESGEVMRLFEEMVEAGERPDEKVFTAVLVACSYAGWREVGWGFLRVMKERFGVKAGVEHYTCLVDMLGKAGKVEAAEKAVAEMVAEGVACDEALWRALLWACRAQGKMEVAERVAEMVYGRT</sequence>
<comment type="caution">
    <text evidence="3">The sequence shown here is derived from an EMBL/GenBank/DDBJ whole genome shotgun (WGS) entry which is preliminary data.</text>
</comment>
<reference evidence="3 4" key="1">
    <citation type="submission" date="2024-01" db="EMBL/GenBank/DDBJ databases">
        <title>Genome assemblies of Stephania.</title>
        <authorList>
            <person name="Yang L."/>
        </authorList>
    </citation>
    <scope>NUCLEOTIDE SEQUENCE [LARGE SCALE GENOMIC DNA]</scope>
    <source>
        <strain evidence="3">YNDBR</strain>
        <tissue evidence="3">Leaf</tissue>
    </source>
</reference>
<dbReference type="InterPro" id="IPR011990">
    <property type="entry name" value="TPR-like_helical_dom_sf"/>
</dbReference>
<accession>A0AAP0LIN2</accession>
<dbReference type="EMBL" id="JBBNAF010000001">
    <property type="protein sequence ID" value="KAK9170310.1"/>
    <property type="molecule type" value="Genomic_DNA"/>
</dbReference>
<evidence type="ECO:0000313" key="4">
    <source>
        <dbReference type="Proteomes" id="UP001420932"/>
    </source>
</evidence>
<dbReference type="Proteomes" id="UP001420932">
    <property type="component" value="Unassembled WGS sequence"/>
</dbReference>
<dbReference type="NCBIfam" id="TIGR00756">
    <property type="entry name" value="PPR"/>
    <property type="match status" value="4"/>
</dbReference>
<dbReference type="PANTHER" id="PTHR47926">
    <property type="entry name" value="PENTATRICOPEPTIDE REPEAT-CONTAINING PROTEIN"/>
    <property type="match status" value="1"/>
</dbReference>
<dbReference type="Gene3D" id="1.25.40.10">
    <property type="entry name" value="Tetratricopeptide repeat domain"/>
    <property type="match status" value="3"/>
</dbReference>
<evidence type="ECO:0000256" key="1">
    <source>
        <dbReference type="ARBA" id="ARBA00022737"/>
    </source>
</evidence>
<feature type="repeat" description="PPR" evidence="2">
    <location>
        <begin position="88"/>
        <end position="122"/>
    </location>
</feature>
<keyword evidence="1" id="KW-0677">Repeat</keyword>
<dbReference type="PROSITE" id="PS51375">
    <property type="entry name" value="PPR"/>
    <property type="match status" value="3"/>
</dbReference>
<evidence type="ECO:0000256" key="2">
    <source>
        <dbReference type="PROSITE-ProRule" id="PRU00708"/>
    </source>
</evidence>
<keyword evidence="4" id="KW-1185">Reference proteome</keyword>
<feature type="repeat" description="PPR" evidence="2">
    <location>
        <begin position="189"/>
        <end position="223"/>
    </location>
</feature>
<dbReference type="PANTHER" id="PTHR47926:SF464">
    <property type="entry name" value="DYW DOMAIN-CONTAINING PROTEIN"/>
    <property type="match status" value="1"/>
</dbReference>
<gene>
    <name evidence="3" type="ORF">Syun_002450</name>
</gene>
<dbReference type="GO" id="GO:0003723">
    <property type="term" value="F:RNA binding"/>
    <property type="evidence" value="ECO:0007669"/>
    <property type="project" value="InterPro"/>
</dbReference>
<dbReference type="InterPro" id="IPR046960">
    <property type="entry name" value="PPR_At4g14850-like_plant"/>
</dbReference>
<protein>
    <recommendedName>
        <fullName evidence="5">Pentatricopeptide repeat-containing protein</fullName>
    </recommendedName>
</protein>
<name>A0AAP0LIN2_9MAGN</name>
<dbReference type="InterPro" id="IPR002885">
    <property type="entry name" value="PPR_rpt"/>
</dbReference>
<dbReference type="Pfam" id="PF01535">
    <property type="entry name" value="PPR"/>
    <property type="match status" value="2"/>
</dbReference>
<dbReference type="Pfam" id="PF13041">
    <property type="entry name" value="PPR_2"/>
    <property type="match status" value="1"/>
</dbReference>
<dbReference type="FunFam" id="1.25.40.10:FF:000242">
    <property type="entry name" value="Pentatricopeptide repeat-containing protein"/>
    <property type="match status" value="1"/>
</dbReference>
<organism evidence="3 4">
    <name type="scientific">Stephania yunnanensis</name>
    <dbReference type="NCBI Taxonomy" id="152371"/>
    <lineage>
        <taxon>Eukaryota</taxon>
        <taxon>Viridiplantae</taxon>
        <taxon>Streptophyta</taxon>
        <taxon>Embryophyta</taxon>
        <taxon>Tracheophyta</taxon>
        <taxon>Spermatophyta</taxon>
        <taxon>Magnoliopsida</taxon>
        <taxon>Ranunculales</taxon>
        <taxon>Menispermaceae</taxon>
        <taxon>Menispermoideae</taxon>
        <taxon>Cissampelideae</taxon>
        <taxon>Stephania</taxon>
    </lineage>
</organism>